<evidence type="ECO:0000256" key="4">
    <source>
        <dbReference type="ARBA" id="ARBA00022722"/>
    </source>
</evidence>
<keyword evidence="4 7" id="KW-0540">Nuclease</keyword>
<dbReference type="InterPro" id="IPR029052">
    <property type="entry name" value="Metallo-depent_PP-like"/>
</dbReference>
<dbReference type="PANTHER" id="PTHR30337:SF0">
    <property type="entry name" value="NUCLEASE SBCCD SUBUNIT D"/>
    <property type="match status" value="1"/>
</dbReference>
<keyword evidence="11" id="KW-1185">Reference proteome</keyword>
<comment type="similarity">
    <text evidence="1 7">Belongs to the SbcD family.</text>
</comment>
<evidence type="ECO:0000313" key="10">
    <source>
        <dbReference type="EMBL" id="OLU47236.1"/>
    </source>
</evidence>
<comment type="caution">
    <text evidence="10">The sequence shown here is derived from an EMBL/GenBank/DDBJ whole genome shotgun (WGS) entry which is preliminary data.</text>
</comment>
<evidence type="ECO:0000256" key="5">
    <source>
        <dbReference type="ARBA" id="ARBA00022801"/>
    </source>
</evidence>
<dbReference type="AlphaFoldDB" id="A0A1U7NP34"/>
<keyword evidence="7" id="KW-0255">Endonuclease</keyword>
<evidence type="ECO:0000259" key="9">
    <source>
        <dbReference type="Pfam" id="PF12320"/>
    </source>
</evidence>
<name>A0A1U7NP34_9FIRM</name>
<dbReference type="GO" id="GO:0008408">
    <property type="term" value="F:3'-5' exonuclease activity"/>
    <property type="evidence" value="ECO:0007669"/>
    <property type="project" value="InterPro"/>
</dbReference>
<keyword evidence="7" id="KW-0235">DNA replication</keyword>
<dbReference type="GO" id="GO:0004519">
    <property type="term" value="F:endonuclease activity"/>
    <property type="evidence" value="ECO:0007669"/>
    <property type="project" value="UniProtKB-KW"/>
</dbReference>
<evidence type="ECO:0000256" key="2">
    <source>
        <dbReference type="ARBA" id="ARBA00011322"/>
    </source>
</evidence>
<evidence type="ECO:0000313" key="11">
    <source>
        <dbReference type="Proteomes" id="UP000186705"/>
    </source>
</evidence>
<evidence type="ECO:0000256" key="3">
    <source>
        <dbReference type="ARBA" id="ARBA00013365"/>
    </source>
</evidence>
<dbReference type="Gene3D" id="3.60.21.10">
    <property type="match status" value="1"/>
</dbReference>
<dbReference type="RefSeq" id="WP_076340863.1">
    <property type="nucleotide sequence ID" value="NZ_CAPDDE010000011.1"/>
</dbReference>
<dbReference type="InterPro" id="IPR050535">
    <property type="entry name" value="DNA_Repair-Maintenance_Comp"/>
</dbReference>
<dbReference type="Proteomes" id="UP000186705">
    <property type="component" value="Unassembled WGS sequence"/>
</dbReference>
<dbReference type="Pfam" id="PF12320">
    <property type="entry name" value="SbcD_C"/>
    <property type="match status" value="1"/>
</dbReference>
<dbReference type="GO" id="GO:0006260">
    <property type="term" value="P:DNA replication"/>
    <property type="evidence" value="ECO:0007669"/>
    <property type="project" value="UniProtKB-KW"/>
</dbReference>
<comment type="function">
    <text evidence="7">SbcCD cleaves DNA hairpin structures. These structures can inhibit DNA replication and are intermediates in certain DNA recombination reactions. The complex acts as a 3'-&gt;5' double strand exonuclease that can open hairpins. It also has a 5' single-strand endonuclease activity.</text>
</comment>
<proteinExistence type="inferred from homology"/>
<dbReference type="CDD" id="cd00840">
    <property type="entry name" value="MPP_Mre11_N"/>
    <property type="match status" value="1"/>
</dbReference>
<dbReference type="PANTHER" id="PTHR30337">
    <property type="entry name" value="COMPONENT OF ATP-DEPENDENT DSDNA EXONUCLEASE"/>
    <property type="match status" value="1"/>
</dbReference>
<evidence type="ECO:0000256" key="1">
    <source>
        <dbReference type="ARBA" id="ARBA00010555"/>
    </source>
</evidence>
<keyword evidence="5 7" id="KW-0378">Hydrolase</keyword>
<evidence type="ECO:0000256" key="7">
    <source>
        <dbReference type="RuleBase" id="RU363069"/>
    </source>
</evidence>
<feature type="domain" description="Nuclease SbcCD subunit D C-terminal" evidence="9">
    <location>
        <begin position="260"/>
        <end position="348"/>
    </location>
</feature>
<evidence type="ECO:0000256" key="6">
    <source>
        <dbReference type="ARBA" id="ARBA00022839"/>
    </source>
</evidence>
<dbReference type="STRING" id="1862672.BO225_03295"/>
<protein>
    <recommendedName>
        <fullName evidence="3 7">Nuclease SbcCD subunit D</fullName>
    </recommendedName>
</protein>
<feature type="domain" description="Calcineurin-like phosphoesterase" evidence="8">
    <location>
        <begin position="1"/>
        <end position="212"/>
    </location>
</feature>
<keyword evidence="6 7" id="KW-0269">Exonuclease</keyword>
<comment type="subunit">
    <text evidence="2 7">Heterodimer of SbcC and SbcD.</text>
</comment>
<dbReference type="NCBIfam" id="TIGR00619">
    <property type="entry name" value="sbcd"/>
    <property type="match status" value="1"/>
</dbReference>
<gene>
    <name evidence="7" type="primary">sbcD</name>
    <name evidence="10" type="ORF">BO225_03295</name>
</gene>
<dbReference type="SUPFAM" id="SSF56300">
    <property type="entry name" value="Metallo-dependent phosphatases"/>
    <property type="match status" value="1"/>
</dbReference>
<dbReference type="InterPro" id="IPR004593">
    <property type="entry name" value="SbcD"/>
</dbReference>
<dbReference type="GeneID" id="78274973"/>
<dbReference type="OrthoDB" id="9773856at2"/>
<dbReference type="InterPro" id="IPR004843">
    <property type="entry name" value="Calcineurin-like_PHP"/>
</dbReference>
<organism evidence="10 11">
    <name type="scientific">Dubosiella newyorkensis</name>
    <dbReference type="NCBI Taxonomy" id="1862672"/>
    <lineage>
        <taxon>Bacteria</taxon>
        <taxon>Bacillati</taxon>
        <taxon>Bacillota</taxon>
        <taxon>Erysipelotrichia</taxon>
        <taxon>Erysipelotrichales</taxon>
        <taxon>Erysipelotrichaceae</taxon>
        <taxon>Dubosiella</taxon>
    </lineage>
</organism>
<dbReference type="InterPro" id="IPR041796">
    <property type="entry name" value="Mre11_N"/>
</dbReference>
<evidence type="ECO:0000259" key="8">
    <source>
        <dbReference type="Pfam" id="PF00149"/>
    </source>
</evidence>
<accession>A0A1U7NP34</accession>
<sequence length="369" mass="42540">MRLLHLSDLHLGKQVHGYSMQEEQEAMLDRVLDLIDSQKVDGLLIAGDIYDRSMPSEWAMQLFDRFLAKLSERGIETCIIAGNHDSANRLKYGDWLFQKHKIHIAARFDGHVDRLQLEKNGQKIHIYMLPFLKKAYVRKLDPACSSDEEAVCYALGTIDLDPEAFNILMAHQFVEGSQRCDSEQKSVGGSDGIQASVFEPFDYVALGHLHSPQSVTEKIRYAGTLLKYSVDEIHQKKRALLLDICDKKIEVHEIEVPALHDFVEIEGDYMTLSSKTFYQDLNKEDYYSIVLLDEHDIPYVRKKLETIYPKILKITYKNRRQGKLETRSVQEMEAIDPLALIASFYQEQNGNAISEEQKKIIKDLWEETI</sequence>
<keyword evidence="7" id="KW-0233">DNA recombination</keyword>
<dbReference type="Pfam" id="PF00149">
    <property type="entry name" value="Metallophos"/>
    <property type="match status" value="1"/>
</dbReference>
<dbReference type="InterPro" id="IPR026843">
    <property type="entry name" value="SbcD_C"/>
</dbReference>
<dbReference type="EMBL" id="MPKA01000053">
    <property type="protein sequence ID" value="OLU47236.1"/>
    <property type="molecule type" value="Genomic_DNA"/>
</dbReference>
<reference evidence="10 11" key="1">
    <citation type="submission" date="2016-11" db="EMBL/GenBank/DDBJ databases">
        <title>Description of two novel members of the family Erysipelotrichaceae: Ileibacterium lipovorans gen. nov., sp. nov. and Dubosiella newyorkensis, gen. nov., sp. nov.</title>
        <authorList>
            <person name="Cox L.M."/>
            <person name="Sohn J."/>
            <person name="Tyrrell K.L."/>
            <person name="Citron D.M."/>
            <person name="Lawson P.A."/>
            <person name="Patel N.B."/>
            <person name="Iizumi T."/>
            <person name="Perez-Perez G.I."/>
            <person name="Goldstein E.J."/>
            <person name="Blaser M.J."/>
        </authorList>
    </citation>
    <scope>NUCLEOTIDE SEQUENCE [LARGE SCALE GENOMIC DNA]</scope>
    <source>
        <strain evidence="10 11">NYU-BL-A4</strain>
    </source>
</reference>
<dbReference type="GO" id="GO:0006310">
    <property type="term" value="P:DNA recombination"/>
    <property type="evidence" value="ECO:0007669"/>
    <property type="project" value="UniProtKB-KW"/>
</dbReference>